<dbReference type="EMBL" id="JAAAIL010000356">
    <property type="protein sequence ID" value="KAG0276591.1"/>
    <property type="molecule type" value="Genomic_DNA"/>
</dbReference>
<feature type="transmembrane region" description="Helical" evidence="1">
    <location>
        <begin position="53"/>
        <end position="76"/>
    </location>
</feature>
<accession>A0AAD4DGZ0</accession>
<feature type="transmembrane region" description="Helical" evidence="1">
    <location>
        <begin position="12"/>
        <end position="33"/>
    </location>
</feature>
<sequence length="142" mass="16197">MFRYKQDPTELIDLIPIMWFVQYLVVPMAVWSLDCLFRRRSLATWAVTPFLAAFRYICLVSGLAVIGYTVLMNSWVRPQWENTLGQQIMGKDKAMDARTIAATLSLFGATSATMAWVTILFLKDVGYLLRGILFRGYKAKTA</sequence>
<evidence type="ECO:0000313" key="3">
    <source>
        <dbReference type="Proteomes" id="UP001194580"/>
    </source>
</evidence>
<name>A0AAD4DGZ0_9FUNG</name>
<evidence type="ECO:0000256" key="1">
    <source>
        <dbReference type="SAM" id="Phobius"/>
    </source>
</evidence>
<dbReference type="AlphaFoldDB" id="A0AAD4DGZ0"/>
<keyword evidence="1" id="KW-0472">Membrane</keyword>
<reference evidence="2" key="1">
    <citation type="journal article" date="2020" name="Fungal Divers.">
        <title>Resolving the Mortierellaceae phylogeny through synthesis of multi-gene phylogenetics and phylogenomics.</title>
        <authorList>
            <person name="Vandepol N."/>
            <person name="Liber J."/>
            <person name="Desiro A."/>
            <person name="Na H."/>
            <person name="Kennedy M."/>
            <person name="Barry K."/>
            <person name="Grigoriev I.V."/>
            <person name="Miller A.N."/>
            <person name="O'Donnell K."/>
            <person name="Stajich J.E."/>
            <person name="Bonito G."/>
        </authorList>
    </citation>
    <scope>NUCLEOTIDE SEQUENCE</scope>
    <source>
        <strain evidence="2">NRRL 28262</strain>
    </source>
</reference>
<comment type="caution">
    <text evidence="2">The sequence shown here is derived from an EMBL/GenBank/DDBJ whole genome shotgun (WGS) entry which is preliminary data.</text>
</comment>
<feature type="transmembrane region" description="Helical" evidence="1">
    <location>
        <begin position="97"/>
        <end position="122"/>
    </location>
</feature>
<gene>
    <name evidence="2" type="ORF">BGZ95_007332</name>
</gene>
<proteinExistence type="predicted"/>
<evidence type="ECO:0000313" key="2">
    <source>
        <dbReference type="EMBL" id="KAG0276591.1"/>
    </source>
</evidence>
<protein>
    <submittedName>
        <fullName evidence="2">Uncharacterized protein</fullName>
    </submittedName>
</protein>
<organism evidence="2 3">
    <name type="scientific">Linnemannia exigua</name>
    <dbReference type="NCBI Taxonomy" id="604196"/>
    <lineage>
        <taxon>Eukaryota</taxon>
        <taxon>Fungi</taxon>
        <taxon>Fungi incertae sedis</taxon>
        <taxon>Mucoromycota</taxon>
        <taxon>Mortierellomycotina</taxon>
        <taxon>Mortierellomycetes</taxon>
        <taxon>Mortierellales</taxon>
        <taxon>Mortierellaceae</taxon>
        <taxon>Linnemannia</taxon>
    </lineage>
</organism>
<dbReference type="Proteomes" id="UP001194580">
    <property type="component" value="Unassembled WGS sequence"/>
</dbReference>
<keyword evidence="3" id="KW-1185">Reference proteome</keyword>
<keyword evidence="1" id="KW-1133">Transmembrane helix</keyword>
<keyword evidence="1" id="KW-0812">Transmembrane</keyword>